<evidence type="ECO:0000313" key="3">
    <source>
        <dbReference type="EMBL" id="MBB5033557.1"/>
    </source>
</evidence>
<dbReference type="Proteomes" id="UP000590740">
    <property type="component" value="Unassembled WGS sequence"/>
</dbReference>
<sequence length="306" mass="33986">MRKLRANKDESLDLLLDTLCNVFGGIILISCLLSLLTQHNSPKPAASSSLAETQSKLSAERLLAAQNELAGLLKLDAQNLAKGQNPLQSLIQERNELQATLDRIRTQQPTNANSDTSQPKERAGDLTELRAEVRALEQKIADAKARKQAAEQKGRDLAGEILSIRNKTSAEDAKRAEHVRFPKERTSSKSPYNVILKYGALYPLQDASGQNFSGLTRVPKKDEEFEAIPKKSEGILINDITTIRRLLASYQHRGGYVSLSIYPDSFESFRILKALILEARLEYGFEVFPEHFIITFSPKGTSPSPL</sequence>
<accession>A0A7W8DKV9</accession>
<organism evidence="3 4">
    <name type="scientific">Prosthecobacter vanneervenii</name>
    <dbReference type="NCBI Taxonomy" id="48466"/>
    <lineage>
        <taxon>Bacteria</taxon>
        <taxon>Pseudomonadati</taxon>
        <taxon>Verrucomicrobiota</taxon>
        <taxon>Verrucomicrobiia</taxon>
        <taxon>Verrucomicrobiales</taxon>
        <taxon>Verrucomicrobiaceae</taxon>
        <taxon>Prosthecobacter</taxon>
    </lineage>
</organism>
<feature type="transmembrane region" description="Helical" evidence="2">
    <location>
        <begin position="12"/>
        <end position="36"/>
    </location>
</feature>
<keyword evidence="4" id="KW-1185">Reference proteome</keyword>
<dbReference type="AlphaFoldDB" id="A0A7W8DKV9"/>
<comment type="caution">
    <text evidence="3">The sequence shown here is derived from an EMBL/GenBank/DDBJ whole genome shotgun (WGS) entry which is preliminary data.</text>
</comment>
<dbReference type="RefSeq" id="WP_184340485.1">
    <property type="nucleotide sequence ID" value="NZ_JACHIG010000006.1"/>
</dbReference>
<reference evidence="3 4" key="1">
    <citation type="submission" date="2020-08" db="EMBL/GenBank/DDBJ databases">
        <title>Genomic Encyclopedia of Type Strains, Phase IV (KMG-IV): sequencing the most valuable type-strain genomes for metagenomic binning, comparative biology and taxonomic classification.</title>
        <authorList>
            <person name="Goeker M."/>
        </authorList>
    </citation>
    <scope>NUCLEOTIDE SEQUENCE [LARGE SCALE GENOMIC DNA]</scope>
    <source>
        <strain evidence="3 4">DSM 12252</strain>
    </source>
</reference>
<keyword evidence="2" id="KW-0472">Membrane</keyword>
<evidence type="ECO:0000256" key="2">
    <source>
        <dbReference type="SAM" id="Phobius"/>
    </source>
</evidence>
<feature type="region of interest" description="Disordered" evidence="1">
    <location>
        <begin position="105"/>
        <end position="125"/>
    </location>
</feature>
<dbReference type="EMBL" id="JACHIG010000006">
    <property type="protein sequence ID" value="MBB5033557.1"/>
    <property type="molecule type" value="Genomic_DNA"/>
</dbReference>
<name>A0A7W8DKV9_9BACT</name>
<keyword evidence="2" id="KW-0812">Transmembrane</keyword>
<gene>
    <name evidence="3" type="ORF">HNQ65_003145</name>
</gene>
<evidence type="ECO:0000256" key="1">
    <source>
        <dbReference type="SAM" id="MobiDB-lite"/>
    </source>
</evidence>
<feature type="compositionally biased region" description="Polar residues" evidence="1">
    <location>
        <begin position="106"/>
        <end position="117"/>
    </location>
</feature>
<proteinExistence type="predicted"/>
<dbReference type="PROSITE" id="PS51257">
    <property type="entry name" value="PROKAR_LIPOPROTEIN"/>
    <property type="match status" value="1"/>
</dbReference>
<protein>
    <submittedName>
        <fullName evidence="3">Uncharacterized protein</fullName>
    </submittedName>
</protein>
<keyword evidence="2" id="KW-1133">Transmembrane helix</keyword>
<evidence type="ECO:0000313" key="4">
    <source>
        <dbReference type="Proteomes" id="UP000590740"/>
    </source>
</evidence>